<sequence>MIKINSDIVKPTAMVEFLERFQDKIPATFFTPKGDILSIQYFVKDGWLKRPENPDNLLIFAVSTDAQRLLVDINDEKLEILQDEQIEIDYIDITIFELLEAVVEPL</sequence>
<dbReference type="STRING" id="1219077.VAZ01S_048_00370"/>
<gene>
    <name evidence="1" type="ORF">VAZ01S_048_00370</name>
</gene>
<accession>U3AS94</accession>
<reference evidence="1 2" key="1">
    <citation type="submission" date="2013-09" db="EMBL/GenBank/DDBJ databases">
        <title>Whole genome shotgun sequence of Vibrio azureus NBRC 104587.</title>
        <authorList>
            <person name="Isaki S."/>
            <person name="Hosoyama A."/>
            <person name="Numata M."/>
            <person name="Hashimoto M."/>
            <person name="Hosoyama Y."/>
            <person name="Tsuchikane K."/>
            <person name="Noguchi M."/>
            <person name="Hirakata S."/>
            <person name="Ichikawa N."/>
            <person name="Ohji S."/>
            <person name="Yamazoe A."/>
            <person name="Fujita N."/>
        </authorList>
    </citation>
    <scope>NUCLEOTIDE SEQUENCE [LARGE SCALE GENOMIC DNA]</scope>
    <source>
        <strain evidence="1 2">NBRC 104587</strain>
    </source>
</reference>
<name>U3AS94_9VIBR</name>
<dbReference type="Proteomes" id="UP000016567">
    <property type="component" value="Unassembled WGS sequence"/>
</dbReference>
<evidence type="ECO:0000313" key="1">
    <source>
        <dbReference type="EMBL" id="GAD76630.1"/>
    </source>
</evidence>
<keyword evidence="2" id="KW-1185">Reference proteome</keyword>
<dbReference type="AlphaFoldDB" id="U3AS94"/>
<dbReference type="RefSeq" id="WP_021710377.1">
    <property type="nucleotide sequence ID" value="NZ_BAOB01000198.1"/>
</dbReference>
<dbReference type="EMBL" id="BATL01000048">
    <property type="protein sequence ID" value="GAD76630.1"/>
    <property type="molecule type" value="Genomic_DNA"/>
</dbReference>
<proteinExistence type="predicted"/>
<organism evidence="1 2">
    <name type="scientific">Vibrio azureus NBRC 104587</name>
    <dbReference type="NCBI Taxonomy" id="1219077"/>
    <lineage>
        <taxon>Bacteria</taxon>
        <taxon>Pseudomonadati</taxon>
        <taxon>Pseudomonadota</taxon>
        <taxon>Gammaproteobacteria</taxon>
        <taxon>Vibrionales</taxon>
        <taxon>Vibrionaceae</taxon>
        <taxon>Vibrio</taxon>
    </lineage>
</organism>
<protein>
    <submittedName>
        <fullName evidence="1">Uncharacterized protein</fullName>
    </submittedName>
</protein>
<evidence type="ECO:0000313" key="2">
    <source>
        <dbReference type="Proteomes" id="UP000016567"/>
    </source>
</evidence>
<comment type="caution">
    <text evidence="1">The sequence shown here is derived from an EMBL/GenBank/DDBJ whole genome shotgun (WGS) entry which is preliminary data.</text>
</comment>
<dbReference type="OrthoDB" id="7062886at2"/>